<dbReference type="GO" id="GO:0051225">
    <property type="term" value="P:spindle assembly"/>
    <property type="evidence" value="ECO:0007669"/>
    <property type="project" value="InterPro"/>
</dbReference>
<dbReference type="GO" id="GO:0031023">
    <property type="term" value="P:microtubule organizing center organization"/>
    <property type="evidence" value="ECO:0007669"/>
    <property type="project" value="InterPro"/>
</dbReference>
<dbReference type="InterPro" id="IPR028346">
    <property type="entry name" value="HAUS2"/>
</dbReference>
<dbReference type="Pfam" id="PF15003">
    <property type="entry name" value="HAUS2"/>
    <property type="match status" value="1"/>
</dbReference>
<dbReference type="Proteomes" id="UP001428341">
    <property type="component" value="Unassembled WGS sequence"/>
</dbReference>
<organism evidence="2 3">
    <name type="scientific">Citrus x changshan-huyou</name>
    <dbReference type="NCBI Taxonomy" id="2935761"/>
    <lineage>
        <taxon>Eukaryota</taxon>
        <taxon>Viridiplantae</taxon>
        <taxon>Streptophyta</taxon>
        <taxon>Embryophyta</taxon>
        <taxon>Tracheophyta</taxon>
        <taxon>Spermatophyta</taxon>
        <taxon>Magnoliopsida</taxon>
        <taxon>eudicotyledons</taxon>
        <taxon>Gunneridae</taxon>
        <taxon>Pentapetalae</taxon>
        <taxon>rosids</taxon>
        <taxon>malvids</taxon>
        <taxon>Sapindales</taxon>
        <taxon>Rutaceae</taxon>
        <taxon>Aurantioideae</taxon>
        <taxon>Citrus</taxon>
    </lineage>
</organism>
<feature type="transmembrane region" description="Helical" evidence="1">
    <location>
        <begin position="6"/>
        <end position="26"/>
    </location>
</feature>
<sequence>MGSNTWVVFYCPLIISFNFLLFINFANDRIIARLQQPYSLEHIPLEAEYQVGDPVKHAFNNQTGNVLKLSLRNDQMST</sequence>
<keyword evidence="1" id="KW-1133">Transmembrane helix</keyword>
<name>A0AAP0LX02_9ROSI</name>
<proteinExistence type="predicted"/>
<keyword evidence="3" id="KW-1185">Reference proteome</keyword>
<comment type="caution">
    <text evidence="2">The sequence shown here is derived from an EMBL/GenBank/DDBJ whole genome shotgun (WGS) entry which is preliminary data.</text>
</comment>
<dbReference type="EMBL" id="JBCGBO010000007">
    <property type="protein sequence ID" value="KAK9187150.1"/>
    <property type="molecule type" value="Genomic_DNA"/>
</dbReference>
<protein>
    <submittedName>
        <fullName evidence="2">Uncharacterized protein</fullName>
    </submittedName>
</protein>
<accession>A0AAP0LX02</accession>
<keyword evidence="1" id="KW-0472">Membrane</keyword>
<dbReference type="AlphaFoldDB" id="A0AAP0LX02"/>
<gene>
    <name evidence="2" type="ORF">WN944_018541</name>
</gene>
<evidence type="ECO:0000256" key="1">
    <source>
        <dbReference type="SAM" id="Phobius"/>
    </source>
</evidence>
<evidence type="ECO:0000313" key="3">
    <source>
        <dbReference type="Proteomes" id="UP001428341"/>
    </source>
</evidence>
<reference evidence="2 3" key="1">
    <citation type="submission" date="2024-05" db="EMBL/GenBank/DDBJ databases">
        <title>Haplotype-resolved chromosome-level genome assembly of Huyou (Citrus changshanensis).</title>
        <authorList>
            <person name="Miao C."/>
            <person name="Chen W."/>
            <person name="Wu Y."/>
            <person name="Wang L."/>
            <person name="Zhao S."/>
            <person name="Grierson D."/>
            <person name="Xu C."/>
            <person name="Chen K."/>
        </authorList>
    </citation>
    <scope>NUCLEOTIDE SEQUENCE [LARGE SCALE GENOMIC DNA]</scope>
    <source>
        <strain evidence="2">01-14</strain>
        <tissue evidence="2">Leaf</tissue>
    </source>
</reference>
<evidence type="ECO:0000313" key="2">
    <source>
        <dbReference type="EMBL" id="KAK9187150.1"/>
    </source>
</evidence>
<keyword evidence="1" id="KW-0812">Transmembrane</keyword>